<dbReference type="PANTHER" id="PTHR16290:SF0">
    <property type="entry name" value="DECAPPING PROTEIN 1, ISOFORM A"/>
    <property type="match status" value="1"/>
</dbReference>
<protein>
    <recommendedName>
        <fullName evidence="7">Dcp1-like decapping protein</fullName>
    </recommendedName>
</protein>
<evidence type="ECO:0000256" key="4">
    <source>
        <dbReference type="ARBA" id="ARBA00022664"/>
    </source>
</evidence>
<comment type="subcellular location">
    <subcellularLocation>
        <location evidence="1">Cytoplasm</location>
    </subcellularLocation>
</comment>
<dbReference type="SUPFAM" id="SSF50729">
    <property type="entry name" value="PH domain-like"/>
    <property type="match status" value="1"/>
</dbReference>
<dbReference type="InParanoid" id="A0A0B2UI28"/>
<dbReference type="GO" id="GO:0031087">
    <property type="term" value="P:deadenylation-independent decapping of nuclear-transcribed mRNA"/>
    <property type="evidence" value="ECO:0007669"/>
    <property type="project" value="TreeGrafter"/>
</dbReference>
<dbReference type="PANTHER" id="PTHR16290">
    <property type="entry name" value="TRANSCRIPTION FACTOR SMIF DECAPPING ENZYME DCP1"/>
    <property type="match status" value="1"/>
</dbReference>
<dbReference type="GO" id="GO:0003729">
    <property type="term" value="F:mRNA binding"/>
    <property type="evidence" value="ECO:0007669"/>
    <property type="project" value="TreeGrafter"/>
</dbReference>
<evidence type="ECO:0000313" key="6">
    <source>
        <dbReference type="Proteomes" id="UP000031056"/>
    </source>
</evidence>
<keyword evidence="4" id="KW-0507">mRNA processing</keyword>
<accession>A0A0B2UI28</accession>
<keyword evidence="3" id="KW-0963">Cytoplasm</keyword>
<dbReference type="GeneID" id="26262603"/>
<comment type="similarity">
    <text evidence="2">Belongs to the DCP1 family.</text>
</comment>
<name>A0A0B2UI28_9MICR</name>
<dbReference type="VEuPathDB" id="MicrosporidiaDB:M896_120860"/>
<dbReference type="RefSeq" id="XP_014562906.1">
    <property type="nucleotide sequence ID" value="XM_014707420.1"/>
</dbReference>
<dbReference type="GO" id="GO:0008047">
    <property type="term" value="F:enzyme activator activity"/>
    <property type="evidence" value="ECO:0007669"/>
    <property type="project" value="InterPro"/>
</dbReference>
<evidence type="ECO:0000313" key="5">
    <source>
        <dbReference type="EMBL" id="KHN68864.1"/>
    </source>
</evidence>
<evidence type="ECO:0000256" key="3">
    <source>
        <dbReference type="ARBA" id="ARBA00022490"/>
    </source>
</evidence>
<evidence type="ECO:0008006" key="7">
    <source>
        <dbReference type="Google" id="ProtNLM"/>
    </source>
</evidence>
<dbReference type="Proteomes" id="UP000031056">
    <property type="component" value="Unassembled WGS sequence"/>
</dbReference>
<dbReference type="Pfam" id="PF06058">
    <property type="entry name" value="DCP1"/>
    <property type="match status" value="1"/>
</dbReference>
<gene>
    <name evidence="5" type="ORF">M896_120860</name>
</gene>
<dbReference type="GO" id="GO:0000290">
    <property type="term" value="P:deadenylation-dependent decapping of nuclear-transcribed mRNA"/>
    <property type="evidence" value="ECO:0007669"/>
    <property type="project" value="InterPro"/>
</dbReference>
<evidence type="ECO:0000256" key="1">
    <source>
        <dbReference type="ARBA" id="ARBA00004496"/>
    </source>
</evidence>
<reference evidence="5 6" key="1">
    <citation type="journal article" date="2014" name="MBio">
        <title>The Ordospora colligata genome; evolution of extreme reduction in microsporidia and host-to-parasite horizontal gene transfer.</title>
        <authorList>
            <person name="Pombert J.-F."/>
            <person name="Haag K.L."/>
            <person name="Beidas S."/>
            <person name="Ebert D."/>
            <person name="Keeling P.J."/>
        </authorList>
    </citation>
    <scope>NUCLEOTIDE SEQUENCE [LARGE SCALE GENOMIC DNA]</scope>
    <source>
        <strain evidence="5 6">OC4</strain>
    </source>
</reference>
<dbReference type="InterPro" id="IPR010334">
    <property type="entry name" value="Dcp1"/>
</dbReference>
<organism evidence="5 6">
    <name type="scientific">Ordospora colligata OC4</name>
    <dbReference type="NCBI Taxonomy" id="1354746"/>
    <lineage>
        <taxon>Eukaryota</taxon>
        <taxon>Fungi</taxon>
        <taxon>Fungi incertae sedis</taxon>
        <taxon>Microsporidia</taxon>
        <taxon>Ordosporidae</taxon>
        <taxon>Ordospora</taxon>
    </lineage>
</organism>
<keyword evidence="6" id="KW-1185">Reference proteome</keyword>
<dbReference type="Gene3D" id="2.30.29.30">
    <property type="entry name" value="Pleckstrin-homology domain (PH domain)/Phosphotyrosine-binding domain (PTB)"/>
    <property type="match status" value="1"/>
</dbReference>
<dbReference type="GO" id="GO:0006397">
    <property type="term" value="P:mRNA processing"/>
    <property type="evidence" value="ECO:0007669"/>
    <property type="project" value="UniProtKB-KW"/>
</dbReference>
<evidence type="ECO:0000256" key="2">
    <source>
        <dbReference type="ARBA" id="ARBA00008778"/>
    </source>
</evidence>
<dbReference type="GO" id="GO:0000932">
    <property type="term" value="C:P-body"/>
    <property type="evidence" value="ECO:0007669"/>
    <property type="project" value="TreeGrafter"/>
</dbReference>
<dbReference type="EMBL" id="JOKQ01000012">
    <property type="protein sequence ID" value="KHN68864.1"/>
    <property type="molecule type" value="Genomic_DNA"/>
</dbReference>
<proteinExistence type="inferred from homology"/>
<sequence>MNDRESQVLRSAIESMDSLLDEIEYVANFTCVYHYGGDKWLKMNVEGTFVMYRRKNMPLIVIRVLNRKSLDDFVFELSEETKLGMGESLMTLSNGEGGIYGLWFKSSEYPKEIMNHLKKEQFIVEHNPVDKSDLHE</sequence>
<dbReference type="AlphaFoldDB" id="A0A0B2UI28"/>
<dbReference type="InterPro" id="IPR011993">
    <property type="entry name" value="PH-like_dom_sf"/>
</dbReference>
<dbReference type="HOGENOM" id="CLU_141163_0_0_1"/>
<dbReference type="OrthoDB" id="440673at2759"/>
<comment type="caution">
    <text evidence="5">The sequence shown here is derived from an EMBL/GenBank/DDBJ whole genome shotgun (WGS) entry which is preliminary data.</text>
</comment>
<dbReference type="STRING" id="1354746.A0A0B2UI28"/>